<feature type="compositionally biased region" description="Basic residues" evidence="1">
    <location>
        <begin position="209"/>
        <end position="218"/>
    </location>
</feature>
<gene>
    <name evidence="2" type="ORF">H920_02513</name>
</gene>
<name>A0A091DVK4_FUKDA</name>
<evidence type="ECO:0000313" key="2">
    <source>
        <dbReference type="EMBL" id="KFO36139.1"/>
    </source>
</evidence>
<proteinExistence type="predicted"/>
<feature type="region of interest" description="Disordered" evidence="1">
    <location>
        <begin position="35"/>
        <end position="167"/>
    </location>
</feature>
<feature type="region of interest" description="Disordered" evidence="1">
    <location>
        <begin position="192"/>
        <end position="264"/>
    </location>
</feature>
<evidence type="ECO:0000313" key="3">
    <source>
        <dbReference type="Proteomes" id="UP000028990"/>
    </source>
</evidence>
<organism evidence="2 3">
    <name type="scientific">Fukomys damarensis</name>
    <name type="common">Damaraland mole rat</name>
    <name type="synonym">Cryptomys damarensis</name>
    <dbReference type="NCBI Taxonomy" id="885580"/>
    <lineage>
        <taxon>Eukaryota</taxon>
        <taxon>Metazoa</taxon>
        <taxon>Chordata</taxon>
        <taxon>Craniata</taxon>
        <taxon>Vertebrata</taxon>
        <taxon>Euteleostomi</taxon>
        <taxon>Mammalia</taxon>
        <taxon>Eutheria</taxon>
        <taxon>Euarchontoglires</taxon>
        <taxon>Glires</taxon>
        <taxon>Rodentia</taxon>
        <taxon>Hystricomorpha</taxon>
        <taxon>Bathyergidae</taxon>
        <taxon>Fukomys</taxon>
    </lineage>
</organism>
<feature type="compositionally biased region" description="Polar residues" evidence="1">
    <location>
        <begin position="220"/>
        <end position="230"/>
    </location>
</feature>
<feature type="compositionally biased region" description="Low complexity" evidence="1">
    <location>
        <begin position="194"/>
        <end position="208"/>
    </location>
</feature>
<dbReference type="EMBL" id="KN121538">
    <property type="protein sequence ID" value="KFO36139.1"/>
    <property type="molecule type" value="Genomic_DNA"/>
</dbReference>
<keyword evidence="3" id="KW-1185">Reference proteome</keyword>
<sequence length="264" mass="28897">MQPTFKSFITVLRSPTGEGAVDVCTTGLCDSGCPESPAHTRLGDPPGGPLPTDSCKSVCPSPSFLQQETTAQPEPSAARSARERASGCGRRTADCSPCSEAKREGTQGEAWTNETRRRQSESSPEMQKEYRERQEGRTCLSRKEETSPFSSYRRALTDRQDRRGHLSLCTAPVLSPDRCRLRWKPRLPEARFLKSAAPAPGKAAGRAPRSGRRWKRASRQSETGQATLPSQAFEFPSRHTGESSQDLVPGHTGPPEPCFSLPAR</sequence>
<reference evidence="2 3" key="1">
    <citation type="submission" date="2013-11" db="EMBL/GenBank/DDBJ databases">
        <title>The Damaraland mole rat (Fukomys damarensis) genome and evolution of African mole rats.</title>
        <authorList>
            <person name="Gladyshev V.N."/>
            <person name="Fang X."/>
        </authorList>
    </citation>
    <scope>NUCLEOTIDE SEQUENCE [LARGE SCALE GENOMIC DNA]</scope>
    <source>
        <tissue evidence="2">Liver</tissue>
    </source>
</reference>
<feature type="compositionally biased region" description="Basic and acidic residues" evidence="1">
    <location>
        <begin position="155"/>
        <end position="164"/>
    </location>
</feature>
<feature type="compositionally biased region" description="Polar residues" evidence="1">
    <location>
        <begin position="63"/>
        <end position="72"/>
    </location>
</feature>
<accession>A0A091DVK4</accession>
<dbReference type="AlphaFoldDB" id="A0A091DVK4"/>
<evidence type="ECO:0000256" key="1">
    <source>
        <dbReference type="SAM" id="MobiDB-lite"/>
    </source>
</evidence>
<feature type="compositionally biased region" description="Basic and acidic residues" evidence="1">
    <location>
        <begin position="114"/>
        <end position="146"/>
    </location>
</feature>
<dbReference type="Proteomes" id="UP000028990">
    <property type="component" value="Unassembled WGS sequence"/>
</dbReference>
<protein>
    <submittedName>
        <fullName evidence="2">Uncharacterized protein</fullName>
    </submittedName>
</protein>